<proteinExistence type="inferred from homology"/>
<dbReference type="Pfam" id="PF07715">
    <property type="entry name" value="Plug"/>
    <property type="match status" value="1"/>
</dbReference>
<keyword evidence="12" id="KW-0675">Receptor</keyword>
<comment type="similarity">
    <text evidence="8 9">Belongs to the TonB-dependent receptor family.</text>
</comment>
<evidence type="ECO:0000256" key="8">
    <source>
        <dbReference type="PROSITE-ProRule" id="PRU01360"/>
    </source>
</evidence>
<dbReference type="Gene3D" id="2.170.130.10">
    <property type="entry name" value="TonB-dependent receptor, plug domain"/>
    <property type="match status" value="1"/>
</dbReference>
<organism evidence="12 13">
    <name type="scientific">Chryseobacterium taeanense</name>
    <dbReference type="NCBI Taxonomy" id="311334"/>
    <lineage>
        <taxon>Bacteria</taxon>
        <taxon>Pseudomonadati</taxon>
        <taxon>Bacteroidota</taxon>
        <taxon>Flavobacteriia</taxon>
        <taxon>Flavobacteriales</taxon>
        <taxon>Weeksellaceae</taxon>
        <taxon>Chryseobacterium group</taxon>
        <taxon>Chryseobacterium</taxon>
    </lineage>
</organism>
<dbReference type="Proteomes" id="UP000198869">
    <property type="component" value="Unassembled WGS sequence"/>
</dbReference>
<dbReference type="PROSITE" id="PS52016">
    <property type="entry name" value="TONB_DEPENDENT_REC_3"/>
    <property type="match status" value="1"/>
</dbReference>
<dbReference type="EMBL" id="FNDW01000004">
    <property type="protein sequence ID" value="SDI16321.1"/>
    <property type="molecule type" value="Genomic_DNA"/>
</dbReference>
<evidence type="ECO:0000256" key="7">
    <source>
        <dbReference type="ARBA" id="ARBA00023237"/>
    </source>
</evidence>
<name>A0A1G8IC17_9FLAO</name>
<evidence type="ECO:0000256" key="4">
    <source>
        <dbReference type="ARBA" id="ARBA00022692"/>
    </source>
</evidence>
<evidence type="ECO:0000256" key="1">
    <source>
        <dbReference type="ARBA" id="ARBA00004571"/>
    </source>
</evidence>
<dbReference type="STRING" id="311334.SAMN05421846_104297"/>
<dbReference type="InterPro" id="IPR012910">
    <property type="entry name" value="Plug_dom"/>
</dbReference>
<protein>
    <submittedName>
        <fullName evidence="12">Outer membrane receptor for ferrienterochelin and colicins</fullName>
    </submittedName>
</protein>
<dbReference type="SUPFAM" id="SSF56935">
    <property type="entry name" value="Porins"/>
    <property type="match status" value="1"/>
</dbReference>
<comment type="subcellular location">
    <subcellularLocation>
        <location evidence="1 8">Cell outer membrane</location>
        <topology evidence="1 8">Multi-pass membrane protein</topology>
    </subcellularLocation>
</comment>
<accession>A0A1G8IC17</accession>
<keyword evidence="7 8" id="KW-0998">Cell outer membrane</keyword>
<evidence type="ECO:0000313" key="13">
    <source>
        <dbReference type="Proteomes" id="UP000198869"/>
    </source>
</evidence>
<evidence type="ECO:0000259" key="11">
    <source>
        <dbReference type="Pfam" id="PF07715"/>
    </source>
</evidence>
<evidence type="ECO:0000313" key="12">
    <source>
        <dbReference type="EMBL" id="SDI16321.1"/>
    </source>
</evidence>
<dbReference type="Pfam" id="PF00593">
    <property type="entry name" value="TonB_dep_Rec_b-barrel"/>
    <property type="match status" value="1"/>
</dbReference>
<keyword evidence="4 8" id="KW-0812">Transmembrane</keyword>
<dbReference type="PANTHER" id="PTHR30069">
    <property type="entry name" value="TONB-DEPENDENT OUTER MEMBRANE RECEPTOR"/>
    <property type="match status" value="1"/>
</dbReference>
<evidence type="ECO:0000256" key="5">
    <source>
        <dbReference type="ARBA" id="ARBA00023077"/>
    </source>
</evidence>
<evidence type="ECO:0000256" key="6">
    <source>
        <dbReference type="ARBA" id="ARBA00023136"/>
    </source>
</evidence>
<dbReference type="Gene3D" id="2.40.170.20">
    <property type="entry name" value="TonB-dependent receptor, beta-barrel domain"/>
    <property type="match status" value="1"/>
</dbReference>
<dbReference type="InterPro" id="IPR037066">
    <property type="entry name" value="Plug_dom_sf"/>
</dbReference>
<gene>
    <name evidence="12" type="ORF">SAMN05421846_104297</name>
</gene>
<keyword evidence="6 8" id="KW-0472">Membrane</keyword>
<evidence type="ECO:0000256" key="9">
    <source>
        <dbReference type="RuleBase" id="RU003357"/>
    </source>
</evidence>
<keyword evidence="5 9" id="KW-0798">TonB box</keyword>
<evidence type="ECO:0000256" key="3">
    <source>
        <dbReference type="ARBA" id="ARBA00022452"/>
    </source>
</evidence>
<dbReference type="AlphaFoldDB" id="A0A1G8IC17"/>
<reference evidence="13" key="1">
    <citation type="submission" date="2016-10" db="EMBL/GenBank/DDBJ databases">
        <authorList>
            <person name="Varghese N."/>
            <person name="Submissions S."/>
        </authorList>
    </citation>
    <scope>NUCLEOTIDE SEQUENCE [LARGE SCALE GENOMIC DNA]</scope>
    <source>
        <strain evidence="13">DSM 17071</strain>
    </source>
</reference>
<dbReference type="InterPro" id="IPR039426">
    <property type="entry name" value="TonB-dep_rcpt-like"/>
</dbReference>
<evidence type="ECO:0000259" key="10">
    <source>
        <dbReference type="Pfam" id="PF00593"/>
    </source>
</evidence>
<dbReference type="GO" id="GO:0009279">
    <property type="term" value="C:cell outer membrane"/>
    <property type="evidence" value="ECO:0007669"/>
    <property type="project" value="UniProtKB-SubCell"/>
</dbReference>
<keyword evidence="2 8" id="KW-0813">Transport</keyword>
<dbReference type="InterPro" id="IPR036942">
    <property type="entry name" value="Beta-barrel_TonB_sf"/>
</dbReference>
<evidence type="ECO:0000256" key="2">
    <source>
        <dbReference type="ARBA" id="ARBA00022448"/>
    </source>
</evidence>
<feature type="domain" description="TonB-dependent receptor-like beta-barrel" evidence="10">
    <location>
        <begin position="224"/>
        <end position="645"/>
    </location>
</feature>
<dbReference type="InterPro" id="IPR000531">
    <property type="entry name" value="Beta-barrel_TonB"/>
</dbReference>
<sequence>MLALSNKFNFMKRILFFIVFFSGFCFSQKTDSLNMNDSQNIDSIAIKSKKAIKTKDIDDVVMTGTLKPVSRSKSPVAVEIYSQKFFRKNPTPNIFEAISMVNGVKPQLNCSVCNTGDIHINGLEGPYTMILIDGMPIVSSLSTVYGLSGIPNSLVDRIEVVKGPASSIYGSEAMGGVINIITKNALTAPKLSIDLMTTTWSENNLDLSTKFNLGKNVASLLSLNYFSFEKKFDENNDNFTDAALQNRISVFNKWNFRRKENRQASFALRYLYEDRFGGEMQWNKSYRGSNEVYGESIYTNRVEAFGVYQWPLKENIITQFSYNFHDQNSFYGDNPFTATQKVIFTQTYWDKKFGNHDLTAGFTFKRTFYDDNTPGTLSADGISNAPMKSPIFGIFVQDQWEINERNTLLAGYRMDYDKIHHSVHSPRFAWKFSPNPYHTLRFNFGTGFRVVNLFTEDHAALTGSREVVIQSDLKPEKSINGNLNYIWKIPAGKNLINLDISAFYTYFSNKIVGDFDSDPEKIIYDNLQGYGISRGLSLNVDYNFSFPLNVGLGVTYLDVYQKFDDDRQKSQQLHAPKWSGTYNITYRFASNLTIDFTGQFYGPMRLPVLPDDYRPEHSPFYTLANIQVSKSFKSGFEVYCGVKNIFNFTPKTPLMRPFDPFDKYVNDPVGNPYHYTFDTTYGYAPMQKIRGFLGLKYTLK</sequence>
<dbReference type="PANTHER" id="PTHR30069:SF57">
    <property type="entry name" value="TONB-DEPENDENT RECEPTOR"/>
    <property type="match status" value="1"/>
</dbReference>
<feature type="domain" description="TonB-dependent receptor plug" evidence="11">
    <location>
        <begin position="72"/>
        <end position="177"/>
    </location>
</feature>
<keyword evidence="13" id="KW-1185">Reference proteome</keyword>
<dbReference type="GO" id="GO:0044718">
    <property type="term" value="P:siderophore transmembrane transport"/>
    <property type="evidence" value="ECO:0007669"/>
    <property type="project" value="TreeGrafter"/>
</dbReference>
<keyword evidence="3 8" id="KW-1134">Transmembrane beta strand</keyword>
<dbReference type="GO" id="GO:0015344">
    <property type="term" value="F:siderophore uptake transmembrane transporter activity"/>
    <property type="evidence" value="ECO:0007669"/>
    <property type="project" value="TreeGrafter"/>
</dbReference>